<dbReference type="HOGENOM" id="CLU_049937_0_0_1"/>
<name>A0A0C9SWE8_PAXIN</name>
<dbReference type="SUPFAM" id="SSF52047">
    <property type="entry name" value="RNI-like"/>
    <property type="match status" value="1"/>
</dbReference>
<evidence type="ECO:0008006" key="3">
    <source>
        <dbReference type="Google" id="ProtNLM"/>
    </source>
</evidence>
<evidence type="ECO:0000313" key="2">
    <source>
        <dbReference type="Proteomes" id="UP000053647"/>
    </source>
</evidence>
<dbReference type="Gene3D" id="3.80.10.10">
    <property type="entry name" value="Ribonuclease Inhibitor"/>
    <property type="match status" value="1"/>
</dbReference>
<proteinExistence type="predicted"/>
<dbReference type="AlphaFoldDB" id="A0A0C9SWE8"/>
<sequence length="372" mass="42379">MHALQKRLERSQSAPLFVDIILGKRPDKDVLRVIFAASRRFRHLTLRALDISLHDNIPTRAFTQLTDLTVHMGWGFHRPNHMEELNGIFSSAPHLRSMNWSCICDPGPIEVNGRQLHFLYLNLFHVPVTRALEVLAVCPNLRNAGIRLRGEFDSIPIPPKQRILLPELRSLVLDGTGHLAYILRSIQAPLLSRLQIRWGDCDVQVGEYDFEALQSFLAHCRHLEDIVLRRFLGTEDGLISIITDNNNLVTLTVAATPHRTGLITHRSFEFLTRQGQGNYTLPRLEKLVFLNALDVSDEVVLRMIESRMSPPDDIECSSHSRRLCTLKSIRMDGCKPMAMETISRLRTICQESGLKAEGALVDRNCPLRVYFE</sequence>
<protein>
    <recommendedName>
        <fullName evidence="3">F-box domain-containing protein</fullName>
    </recommendedName>
</protein>
<keyword evidence="2" id="KW-1185">Reference proteome</keyword>
<evidence type="ECO:0000313" key="1">
    <source>
        <dbReference type="EMBL" id="KIJ13879.1"/>
    </source>
</evidence>
<dbReference type="InterPro" id="IPR032675">
    <property type="entry name" value="LRR_dom_sf"/>
</dbReference>
<reference evidence="2" key="2">
    <citation type="submission" date="2015-01" db="EMBL/GenBank/DDBJ databases">
        <title>Evolutionary Origins and Diversification of the Mycorrhizal Mutualists.</title>
        <authorList>
            <consortium name="DOE Joint Genome Institute"/>
            <consortium name="Mycorrhizal Genomics Consortium"/>
            <person name="Kohler A."/>
            <person name="Kuo A."/>
            <person name="Nagy L.G."/>
            <person name="Floudas D."/>
            <person name="Copeland A."/>
            <person name="Barry K.W."/>
            <person name="Cichocki N."/>
            <person name="Veneault-Fourrey C."/>
            <person name="LaButti K."/>
            <person name="Lindquist E.A."/>
            <person name="Lipzen A."/>
            <person name="Lundell T."/>
            <person name="Morin E."/>
            <person name="Murat C."/>
            <person name="Riley R."/>
            <person name="Ohm R."/>
            <person name="Sun H."/>
            <person name="Tunlid A."/>
            <person name="Henrissat B."/>
            <person name="Grigoriev I.V."/>
            <person name="Hibbett D.S."/>
            <person name="Martin F."/>
        </authorList>
    </citation>
    <scope>NUCLEOTIDE SEQUENCE [LARGE SCALE GENOMIC DNA]</scope>
    <source>
        <strain evidence="2">ATCC 200175</strain>
    </source>
</reference>
<gene>
    <name evidence="1" type="ORF">PAXINDRAFT_100406</name>
</gene>
<reference evidence="1 2" key="1">
    <citation type="submission" date="2014-06" db="EMBL/GenBank/DDBJ databases">
        <authorList>
            <consortium name="DOE Joint Genome Institute"/>
            <person name="Kuo A."/>
            <person name="Kohler A."/>
            <person name="Nagy L.G."/>
            <person name="Floudas D."/>
            <person name="Copeland A."/>
            <person name="Barry K.W."/>
            <person name="Cichocki N."/>
            <person name="Veneault-Fourrey C."/>
            <person name="LaButti K."/>
            <person name="Lindquist E.A."/>
            <person name="Lipzen A."/>
            <person name="Lundell T."/>
            <person name="Morin E."/>
            <person name="Murat C."/>
            <person name="Sun H."/>
            <person name="Tunlid A."/>
            <person name="Henrissat B."/>
            <person name="Grigoriev I.V."/>
            <person name="Hibbett D.S."/>
            <person name="Martin F."/>
            <person name="Nordberg H.P."/>
            <person name="Cantor M.N."/>
            <person name="Hua S.X."/>
        </authorList>
    </citation>
    <scope>NUCLEOTIDE SEQUENCE [LARGE SCALE GENOMIC DNA]</scope>
    <source>
        <strain evidence="1 2">ATCC 200175</strain>
    </source>
</reference>
<dbReference type="EMBL" id="KN819347">
    <property type="protein sequence ID" value="KIJ13879.1"/>
    <property type="molecule type" value="Genomic_DNA"/>
</dbReference>
<dbReference type="OrthoDB" id="3217549at2759"/>
<organism evidence="1 2">
    <name type="scientific">Paxillus involutus ATCC 200175</name>
    <dbReference type="NCBI Taxonomy" id="664439"/>
    <lineage>
        <taxon>Eukaryota</taxon>
        <taxon>Fungi</taxon>
        <taxon>Dikarya</taxon>
        <taxon>Basidiomycota</taxon>
        <taxon>Agaricomycotina</taxon>
        <taxon>Agaricomycetes</taxon>
        <taxon>Agaricomycetidae</taxon>
        <taxon>Boletales</taxon>
        <taxon>Paxilineae</taxon>
        <taxon>Paxillaceae</taxon>
        <taxon>Paxillus</taxon>
    </lineage>
</organism>
<accession>A0A0C9SWE8</accession>
<dbReference type="Proteomes" id="UP000053647">
    <property type="component" value="Unassembled WGS sequence"/>
</dbReference>